<evidence type="ECO:0000313" key="3">
    <source>
        <dbReference type="WBParaSite" id="HPLM_0001232401-mRNA-1"/>
    </source>
</evidence>
<reference evidence="3" key="1">
    <citation type="submission" date="2017-02" db="UniProtKB">
        <authorList>
            <consortium name="WormBaseParasite"/>
        </authorList>
    </citation>
    <scope>IDENTIFICATION</scope>
</reference>
<evidence type="ECO:0000313" key="1">
    <source>
        <dbReference type="EMBL" id="VDO45340.1"/>
    </source>
</evidence>
<dbReference type="EMBL" id="UZAF01017828">
    <property type="protein sequence ID" value="VDO45340.1"/>
    <property type="molecule type" value="Genomic_DNA"/>
</dbReference>
<dbReference type="WBParaSite" id="HPLM_0001232401-mRNA-1">
    <property type="protein sequence ID" value="HPLM_0001232401-mRNA-1"/>
    <property type="gene ID" value="HPLM_0001232401"/>
</dbReference>
<reference evidence="1 2" key="2">
    <citation type="submission" date="2018-11" db="EMBL/GenBank/DDBJ databases">
        <authorList>
            <consortium name="Pathogen Informatics"/>
        </authorList>
    </citation>
    <scope>NUCLEOTIDE SEQUENCE [LARGE SCALE GENOMIC DNA]</scope>
    <source>
        <strain evidence="1 2">MHpl1</strain>
    </source>
</reference>
<dbReference type="Proteomes" id="UP000268014">
    <property type="component" value="Unassembled WGS sequence"/>
</dbReference>
<sequence>MNSITEREFLHSPGEEKNYAKSVTKRARFGIRYCERRSRTEYSPLTEYSISANGNDFYFESLQVDVLLNCIYLFWIVVSF</sequence>
<accession>A0A0N4WM99</accession>
<evidence type="ECO:0000313" key="2">
    <source>
        <dbReference type="Proteomes" id="UP000268014"/>
    </source>
</evidence>
<name>A0A0N4WM99_HAEPC</name>
<keyword evidence="2" id="KW-1185">Reference proteome</keyword>
<organism evidence="3">
    <name type="scientific">Haemonchus placei</name>
    <name type="common">Barber's pole worm</name>
    <dbReference type="NCBI Taxonomy" id="6290"/>
    <lineage>
        <taxon>Eukaryota</taxon>
        <taxon>Metazoa</taxon>
        <taxon>Ecdysozoa</taxon>
        <taxon>Nematoda</taxon>
        <taxon>Chromadorea</taxon>
        <taxon>Rhabditida</taxon>
        <taxon>Rhabditina</taxon>
        <taxon>Rhabditomorpha</taxon>
        <taxon>Strongyloidea</taxon>
        <taxon>Trichostrongylidae</taxon>
        <taxon>Haemonchus</taxon>
    </lineage>
</organism>
<gene>
    <name evidence="1" type="ORF">HPLM_LOCUS12316</name>
</gene>
<dbReference type="AlphaFoldDB" id="A0A0N4WM99"/>
<proteinExistence type="predicted"/>
<protein>
    <submittedName>
        <fullName evidence="1 3">Uncharacterized protein</fullName>
    </submittedName>
</protein>